<comment type="catalytic activity">
    <reaction evidence="8">
        <text>Dipeptidase E catalyzes the hydrolysis of dipeptides Asp-|-Xaa. It does not act on peptides with N-terminal Glu, Asn or Gln, nor does it cleave isoaspartyl peptides.</text>
        <dbReference type="EC" id="3.4.13.21"/>
    </reaction>
</comment>
<dbReference type="CDD" id="cd03146">
    <property type="entry name" value="GAT1_Peptidase_E"/>
    <property type="match status" value="1"/>
</dbReference>
<dbReference type="NCBIfam" id="NF003642">
    <property type="entry name" value="PRK05282.1"/>
    <property type="match status" value="1"/>
</dbReference>
<evidence type="ECO:0000256" key="3">
    <source>
        <dbReference type="ARBA" id="ARBA00022490"/>
    </source>
</evidence>
<dbReference type="EC" id="3.4.13.21" evidence="9"/>
<proteinExistence type="inferred from homology"/>
<sequence>MQQQLLLISSSKAGHSDYLEHASHWLTEHFKQREVLFIPYAGVTQSHAAYSKRVAEALAPAGVKLRGIEEYADPKAAVEQAEAIAIGGGNTFVLLNLLYKYGLLDPIRRRVAEGMPYAGWSAGSNIAGMSIRTTNDMPIVQPPSFTALNLLPCQLNPHYIDVNPPGHHGETRDQRLAEFMVQDSHSAVLAIREGTALKVSGKRMQLLGKKDGFVFRSGQKFTLKAGQNCSQWL</sequence>
<dbReference type="SUPFAM" id="SSF52317">
    <property type="entry name" value="Class I glutamine amidotransferase-like"/>
    <property type="match status" value="1"/>
</dbReference>
<dbReference type="FunFam" id="3.40.50.880:FF:000007">
    <property type="entry name" value="Peptidase E"/>
    <property type="match status" value="1"/>
</dbReference>
<evidence type="ECO:0000256" key="7">
    <source>
        <dbReference type="ARBA" id="ARBA00022997"/>
    </source>
</evidence>
<reference evidence="11 12" key="1">
    <citation type="journal article" date="2011" name="Front. Microbiol.">
        <title>Genomic signatures of strain selection and enhancement in Bacillus atrophaeus var. globigii, a historical biowarfare simulant.</title>
        <authorList>
            <person name="Gibbons H.S."/>
            <person name="Broomall S.M."/>
            <person name="McNew L.A."/>
            <person name="Daligault H."/>
            <person name="Chapman C."/>
            <person name="Bruce D."/>
            <person name="Karavis M."/>
            <person name="Krepps M."/>
            <person name="McGregor P.A."/>
            <person name="Hong C."/>
            <person name="Park K.H."/>
            <person name="Akmal A."/>
            <person name="Feldman A."/>
            <person name="Lin J.S."/>
            <person name="Chang W.E."/>
            <person name="Higgs B.W."/>
            <person name="Demirev P."/>
            <person name="Lindquist J."/>
            <person name="Liem A."/>
            <person name="Fochler E."/>
            <person name="Read T.D."/>
            <person name="Tapia R."/>
            <person name="Johnson S."/>
            <person name="Bishop-Lilly K.A."/>
            <person name="Detter C."/>
            <person name="Han C."/>
            <person name="Sozhamannan S."/>
            <person name="Rosenzweig C.N."/>
            <person name="Skowronski E.W."/>
        </authorList>
    </citation>
    <scope>NUCLEOTIDE SEQUENCE [LARGE SCALE GENOMIC DNA]</scope>
    <source>
        <strain evidence="11 12">MLST1</strain>
    </source>
</reference>
<dbReference type="GO" id="GO:0006508">
    <property type="term" value="P:proteolysis"/>
    <property type="evidence" value="ECO:0007669"/>
    <property type="project" value="UniProtKB-KW"/>
</dbReference>
<dbReference type="PANTHER" id="PTHR20842:SF0">
    <property type="entry name" value="ALPHA-ASPARTYL DIPEPTIDASE"/>
    <property type="match status" value="1"/>
</dbReference>
<evidence type="ECO:0000256" key="5">
    <source>
        <dbReference type="ARBA" id="ARBA00022801"/>
    </source>
</evidence>
<name>A0A432W6F9_9GAMM</name>
<evidence type="ECO:0000256" key="10">
    <source>
        <dbReference type="ARBA" id="ARBA00075877"/>
    </source>
</evidence>
<comment type="similarity">
    <text evidence="2">Belongs to the peptidase S51 family.</text>
</comment>
<keyword evidence="3" id="KW-0963">Cytoplasm</keyword>
<protein>
    <recommendedName>
        <fullName evidence="9">dipeptidase E</fullName>
        <ecNumber evidence="9">3.4.13.21</ecNumber>
    </recommendedName>
    <alternativeName>
        <fullName evidence="10">Asp-specific dipeptidase</fullName>
    </alternativeName>
</protein>
<evidence type="ECO:0000256" key="4">
    <source>
        <dbReference type="ARBA" id="ARBA00022670"/>
    </source>
</evidence>
<evidence type="ECO:0000313" key="11">
    <source>
        <dbReference type="EMBL" id="RUO25664.1"/>
    </source>
</evidence>
<keyword evidence="5" id="KW-0378">Hydrolase</keyword>
<dbReference type="AlphaFoldDB" id="A0A432W6F9"/>
<dbReference type="InterPro" id="IPR029062">
    <property type="entry name" value="Class_I_gatase-like"/>
</dbReference>
<keyword evidence="4" id="KW-0645">Protease</keyword>
<organism evidence="11 12">
    <name type="scientific">Aliidiomarina minuta</name>
    <dbReference type="NCBI Taxonomy" id="880057"/>
    <lineage>
        <taxon>Bacteria</taxon>
        <taxon>Pseudomonadati</taxon>
        <taxon>Pseudomonadota</taxon>
        <taxon>Gammaproteobacteria</taxon>
        <taxon>Alteromonadales</taxon>
        <taxon>Idiomarinaceae</taxon>
        <taxon>Aliidiomarina</taxon>
    </lineage>
</organism>
<comment type="caution">
    <text evidence="11">The sequence shown here is derived from an EMBL/GenBank/DDBJ whole genome shotgun (WGS) entry which is preliminary data.</text>
</comment>
<dbReference type="GO" id="GO:0016805">
    <property type="term" value="F:dipeptidase activity"/>
    <property type="evidence" value="ECO:0007669"/>
    <property type="project" value="UniProtKB-KW"/>
</dbReference>
<accession>A0A432W6F9</accession>
<comment type="subcellular location">
    <subcellularLocation>
        <location evidence="1">Cytoplasm</location>
    </subcellularLocation>
</comment>
<evidence type="ECO:0000256" key="6">
    <source>
        <dbReference type="ARBA" id="ARBA00022825"/>
    </source>
</evidence>
<evidence type="ECO:0000256" key="1">
    <source>
        <dbReference type="ARBA" id="ARBA00004496"/>
    </source>
</evidence>
<dbReference type="EMBL" id="PIPL01000001">
    <property type="protein sequence ID" value="RUO25664.1"/>
    <property type="molecule type" value="Genomic_DNA"/>
</dbReference>
<evidence type="ECO:0000256" key="2">
    <source>
        <dbReference type="ARBA" id="ARBA00006534"/>
    </source>
</evidence>
<dbReference type="Pfam" id="PF03575">
    <property type="entry name" value="Peptidase_S51"/>
    <property type="match status" value="1"/>
</dbReference>
<dbReference type="PANTHER" id="PTHR20842">
    <property type="entry name" value="PROTEASE S51 ALPHA-ASPARTYL DIPEPTIDASE"/>
    <property type="match status" value="1"/>
</dbReference>
<dbReference type="Gene3D" id="3.40.50.880">
    <property type="match status" value="1"/>
</dbReference>
<evidence type="ECO:0000313" key="12">
    <source>
        <dbReference type="Proteomes" id="UP000288293"/>
    </source>
</evidence>
<keyword evidence="6" id="KW-0720">Serine protease</keyword>
<dbReference type="InterPro" id="IPR005320">
    <property type="entry name" value="Peptidase_S51"/>
</dbReference>
<dbReference type="Proteomes" id="UP000288293">
    <property type="component" value="Unassembled WGS sequence"/>
</dbReference>
<keyword evidence="7" id="KW-0224">Dipeptidase</keyword>
<dbReference type="GO" id="GO:0008236">
    <property type="term" value="F:serine-type peptidase activity"/>
    <property type="evidence" value="ECO:0007669"/>
    <property type="project" value="UniProtKB-KW"/>
</dbReference>
<dbReference type="RefSeq" id="WP_126802450.1">
    <property type="nucleotide sequence ID" value="NZ_PIPL01000001.1"/>
</dbReference>
<keyword evidence="12" id="KW-1185">Reference proteome</keyword>
<evidence type="ECO:0000256" key="8">
    <source>
        <dbReference type="ARBA" id="ARBA00050239"/>
    </source>
</evidence>
<dbReference type="GO" id="GO:0005737">
    <property type="term" value="C:cytoplasm"/>
    <property type="evidence" value="ECO:0007669"/>
    <property type="project" value="UniProtKB-SubCell"/>
</dbReference>
<gene>
    <name evidence="11" type="ORF">CWE09_02745</name>
</gene>
<dbReference type="OrthoDB" id="3373764at2"/>
<evidence type="ECO:0000256" key="9">
    <source>
        <dbReference type="ARBA" id="ARBA00066675"/>
    </source>
</evidence>